<dbReference type="InterPro" id="IPR013088">
    <property type="entry name" value="Znf_NHR/GATA"/>
</dbReference>
<keyword evidence="3 9" id="KW-0862">Zinc</keyword>
<dbReference type="InterPro" id="IPR000536">
    <property type="entry name" value="Nucl_hrmn_rcpt_lig-bd"/>
</dbReference>
<organism evidence="13 14">
    <name type="scientific">Alosa alosa</name>
    <name type="common">allis shad</name>
    <dbReference type="NCBI Taxonomy" id="278164"/>
    <lineage>
        <taxon>Eukaryota</taxon>
        <taxon>Metazoa</taxon>
        <taxon>Chordata</taxon>
        <taxon>Craniata</taxon>
        <taxon>Vertebrata</taxon>
        <taxon>Euteleostomi</taxon>
        <taxon>Actinopterygii</taxon>
        <taxon>Neopterygii</taxon>
        <taxon>Teleostei</taxon>
        <taxon>Clupei</taxon>
        <taxon>Clupeiformes</taxon>
        <taxon>Clupeoidei</taxon>
        <taxon>Clupeidae</taxon>
        <taxon>Alosa</taxon>
    </lineage>
</organism>
<name>A0AAV6FMC0_9TELE</name>
<dbReference type="GO" id="GO:0033993">
    <property type="term" value="P:response to lipid"/>
    <property type="evidence" value="ECO:0007669"/>
    <property type="project" value="UniProtKB-ARBA"/>
</dbReference>
<sequence length="691" mass="77639">MYRLSRFAMDEWKSDIKCQSITSVPRVAITHGVDARACSSTSRDLPHTVASEDTNKLCDAVSLSLGLNSESDNYDMGQPSTSHTFTENVQSEDKCAHASLELPETGKSPDSVKSSHFRYLREGRRLVVTNSPGLVETLQRNRDSPHFGMAALQFTATDMVSDSRQPYNASGPPQKRSPSMNELEATAPHFEDLLSTNTRLHVDDAWSRNCFTQNSVMFTTDLEDSTQPWKSARQNWDGAGKVASQPSRHCNVPSTNYSTYDLFLRNCNDYTLRGAPLSFSGYFPESYYSGGMYGRIPAATSLPRPCEWTTGPNGLAPGFRLEDMLPMSFLLAAPRACQICGDVASGCHYGALTCGSCKVFFKRAAEGKQNFLCASRNDCTIDKLRRKNCPSCRLKRCFESGMTLRSRKLKVIDSQKPPERSDPNRPSRESTSASAAISLHSLQTLKGILERIEPLVVNAGHDQGQPDSAASLLTSLNQLGERQLVSVVKWAKGVPGFRNLHVDDQMMAIQYSWMVIMVFGLGWRSFTEADATQLFFAPDLIFDENRMHVSGMYEDCVRLRQLSLRFSGLRVSREEFLCMKALLLFSFIPAEGLKSQGCFDKLRTTYINELDRVVTDRDQGNRSERLFQLTQLLDYLQLQIVQKLHQFTYDLYVQTLRLQTTVNFPEMISEIISVHVPKILRGLVKPILFHK</sequence>
<evidence type="ECO:0000256" key="2">
    <source>
        <dbReference type="ARBA" id="ARBA00022771"/>
    </source>
</evidence>
<keyword evidence="8 9" id="KW-0539">Nucleus</keyword>
<dbReference type="SMART" id="SM00430">
    <property type="entry name" value="HOLI"/>
    <property type="match status" value="1"/>
</dbReference>
<evidence type="ECO:0000256" key="9">
    <source>
        <dbReference type="RuleBase" id="RU004334"/>
    </source>
</evidence>
<dbReference type="GO" id="GO:0003700">
    <property type="term" value="F:DNA-binding transcription factor activity"/>
    <property type="evidence" value="ECO:0007669"/>
    <property type="project" value="InterPro"/>
</dbReference>
<feature type="region of interest" description="Disordered" evidence="10">
    <location>
        <begin position="161"/>
        <end position="180"/>
    </location>
</feature>
<dbReference type="GO" id="GO:0008270">
    <property type="term" value="F:zinc ion binding"/>
    <property type="evidence" value="ECO:0007669"/>
    <property type="project" value="UniProtKB-KW"/>
</dbReference>
<evidence type="ECO:0000313" key="14">
    <source>
        <dbReference type="Proteomes" id="UP000823561"/>
    </source>
</evidence>
<dbReference type="Proteomes" id="UP000823561">
    <property type="component" value="Chromosome 21"/>
</dbReference>
<dbReference type="CDD" id="cd07173">
    <property type="entry name" value="NR_DBD_AR"/>
    <property type="match status" value="1"/>
</dbReference>
<accession>A0AAV6FMC0</accession>
<keyword evidence="7 9" id="KW-0675">Receptor</keyword>
<evidence type="ECO:0000256" key="4">
    <source>
        <dbReference type="ARBA" id="ARBA00023015"/>
    </source>
</evidence>
<dbReference type="InterPro" id="IPR035500">
    <property type="entry name" value="NHR-like_dom_sf"/>
</dbReference>
<keyword evidence="14" id="KW-1185">Reference proteome</keyword>
<evidence type="ECO:0000256" key="8">
    <source>
        <dbReference type="ARBA" id="ARBA00023242"/>
    </source>
</evidence>
<evidence type="ECO:0000259" key="11">
    <source>
        <dbReference type="PROSITE" id="PS51030"/>
    </source>
</evidence>
<dbReference type="Pfam" id="PF00105">
    <property type="entry name" value="zf-C4"/>
    <property type="match status" value="1"/>
</dbReference>
<dbReference type="GO" id="GO:0005634">
    <property type="term" value="C:nucleus"/>
    <property type="evidence" value="ECO:0007669"/>
    <property type="project" value="UniProtKB-SubCell"/>
</dbReference>
<dbReference type="InterPro" id="IPR050200">
    <property type="entry name" value="Nuclear_hormone_rcpt_NR3"/>
</dbReference>
<comment type="caution">
    <text evidence="13">The sequence shown here is derived from an EMBL/GenBank/DDBJ whole genome shotgun (WGS) entry which is preliminary data.</text>
</comment>
<dbReference type="AlphaFoldDB" id="A0AAV6FMC0"/>
<keyword evidence="2 9" id="KW-0863">Zinc-finger</keyword>
<dbReference type="PRINTS" id="PR00047">
    <property type="entry name" value="STROIDFINGER"/>
</dbReference>
<keyword evidence="1 9" id="KW-0479">Metal-binding</keyword>
<evidence type="ECO:0000256" key="10">
    <source>
        <dbReference type="SAM" id="MobiDB-lite"/>
    </source>
</evidence>
<feature type="domain" description="Nuclear receptor" evidence="11">
    <location>
        <begin position="334"/>
        <end position="409"/>
    </location>
</feature>
<dbReference type="InterPro" id="IPR001723">
    <property type="entry name" value="Nuclear_hrmn_rcpt"/>
</dbReference>
<dbReference type="PROSITE" id="PS51843">
    <property type="entry name" value="NR_LBD"/>
    <property type="match status" value="1"/>
</dbReference>
<gene>
    <name evidence="13" type="ORF">AALO_G00267760</name>
</gene>
<evidence type="ECO:0000256" key="5">
    <source>
        <dbReference type="ARBA" id="ARBA00023125"/>
    </source>
</evidence>
<dbReference type="GO" id="GO:0043565">
    <property type="term" value="F:sequence-specific DNA binding"/>
    <property type="evidence" value="ECO:0007669"/>
    <property type="project" value="InterPro"/>
</dbReference>
<dbReference type="PROSITE" id="PS00031">
    <property type="entry name" value="NUCLEAR_REC_DBD_1"/>
    <property type="match status" value="1"/>
</dbReference>
<keyword evidence="5 9" id="KW-0238">DNA-binding</keyword>
<evidence type="ECO:0000256" key="7">
    <source>
        <dbReference type="ARBA" id="ARBA00023170"/>
    </source>
</evidence>
<keyword evidence="4 9" id="KW-0805">Transcription regulation</keyword>
<dbReference type="PRINTS" id="PR00398">
    <property type="entry name" value="STRDHORMONER"/>
</dbReference>
<dbReference type="PROSITE" id="PS51030">
    <property type="entry name" value="NUCLEAR_REC_DBD_2"/>
    <property type="match status" value="1"/>
</dbReference>
<dbReference type="SUPFAM" id="SSF57716">
    <property type="entry name" value="Glucocorticoid receptor-like (DNA-binding domain)"/>
    <property type="match status" value="1"/>
</dbReference>
<protein>
    <recommendedName>
        <fullName evidence="15">Androgen receptor</fullName>
    </recommendedName>
</protein>
<dbReference type="SMART" id="SM00399">
    <property type="entry name" value="ZnF_C4"/>
    <property type="match status" value="1"/>
</dbReference>
<evidence type="ECO:0000259" key="12">
    <source>
        <dbReference type="PROSITE" id="PS51843"/>
    </source>
</evidence>
<dbReference type="Gene3D" id="1.10.565.10">
    <property type="entry name" value="Retinoid X Receptor"/>
    <property type="match status" value="1"/>
</dbReference>
<reference evidence="13" key="1">
    <citation type="submission" date="2020-10" db="EMBL/GenBank/DDBJ databases">
        <title>Chromosome-scale genome assembly of the Allis shad, Alosa alosa.</title>
        <authorList>
            <person name="Margot Z."/>
            <person name="Christophe K."/>
            <person name="Cabau C."/>
            <person name="Louis A."/>
            <person name="Berthelot C."/>
            <person name="Parey E."/>
            <person name="Roest Crollius H."/>
            <person name="Montfort J."/>
            <person name="Robinson-Rechavi M."/>
            <person name="Bucao C."/>
            <person name="Bouchez O."/>
            <person name="Gislard M."/>
            <person name="Lluch J."/>
            <person name="Milhes M."/>
            <person name="Lampietro C."/>
            <person name="Lopez Roques C."/>
            <person name="Donnadieu C."/>
            <person name="Braasch I."/>
            <person name="Desvignes T."/>
            <person name="Postlethwait J."/>
            <person name="Bobe J."/>
            <person name="Guiguen Y."/>
        </authorList>
    </citation>
    <scope>NUCLEOTIDE SEQUENCE</scope>
    <source>
        <strain evidence="13">M-15738</strain>
        <tissue evidence="13">Blood</tissue>
    </source>
</reference>
<feature type="compositionally biased region" description="Polar residues" evidence="10">
    <location>
        <begin position="78"/>
        <end position="89"/>
    </location>
</feature>
<proteinExistence type="inferred from homology"/>
<dbReference type="InterPro" id="IPR001628">
    <property type="entry name" value="Znf_hrmn_rcpt"/>
</dbReference>
<evidence type="ECO:0008006" key="15">
    <source>
        <dbReference type="Google" id="ProtNLM"/>
    </source>
</evidence>
<dbReference type="SUPFAM" id="SSF48508">
    <property type="entry name" value="Nuclear receptor ligand-binding domain"/>
    <property type="match status" value="1"/>
</dbReference>
<feature type="region of interest" description="Disordered" evidence="10">
    <location>
        <begin position="71"/>
        <end position="92"/>
    </location>
</feature>
<dbReference type="EMBL" id="JADWDJ010000021">
    <property type="protein sequence ID" value="KAG5263710.1"/>
    <property type="molecule type" value="Genomic_DNA"/>
</dbReference>
<comment type="subcellular location">
    <subcellularLocation>
        <location evidence="9">Nucleus</location>
    </subcellularLocation>
</comment>
<feature type="domain" description="NR LBD" evidence="12">
    <location>
        <begin position="437"/>
        <end position="674"/>
    </location>
</feature>
<feature type="compositionally biased region" description="Basic and acidic residues" evidence="10">
    <location>
        <begin position="410"/>
        <end position="428"/>
    </location>
</feature>
<evidence type="ECO:0000256" key="3">
    <source>
        <dbReference type="ARBA" id="ARBA00022833"/>
    </source>
</evidence>
<dbReference type="PANTHER" id="PTHR48092">
    <property type="entry name" value="KNIRPS-RELATED PROTEIN-RELATED"/>
    <property type="match status" value="1"/>
</dbReference>
<dbReference type="Pfam" id="PF00104">
    <property type="entry name" value="Hormone_recep"/>
    <property type="match status" value="1"/>
</dbReference>
<feature type="region of interest" description="Disordered" evidence="10">
    <location>
        <begin position="410"/>
        <end position="433"/>
    </location>
</feature>
<comment type="similarity">
    <text evidence="9">Belongs to the nuclear hormone receptor family.</text>
</comment>
<dbReference type="GO" id="GO:0042562">
    <property type="term" value="F:hormone binding"/>
    <property type="evidence" value="ECO:0007669"/>
    <property type="project" value="UniProtKB-ARBA"/>
</dbReference>
<dbReference type="Gene3D" id="3.30.50.10">
    <property type="entry name" value="Erythroid Transcription Factor GATA-1, subunit A"/>
    <property type="match status" value="1"/>
</dbReference>
<keyword evidence="6 9" id="KW-0804">Transcription</keyword>
<evidence type="ECO:0000256" key="1">
    <source>
        <dbReference type="ARBA" id="ARBA00022723"/>
    </source>
</evidence>
<evidence type="ECO:0000256" key="6">
    <source>
        <dbReference type="ARBA" id="ARBA00023163"/>
    </source>
</evidence>
<evidence type="ECO:0000313" key="13">
    <source>
        <dbReference type="EMBL" id="KAG5263710.1"/>
    </source>
</evidence>